<feature type="transmembrane region" description="Helical" evidence="1">
    <location>
        <begin position="25"/>
        <end position="49"/>
    </location>
</feature>
<evidence type="ECO:0008006" key="4">
    <source>
        <dbReference type="Google" id="ProtNLM"/>
    </source>
</evidence>
<dbReference type="EMBL" id="JAPDDT010000006">
    <property type="protein sequence ID" value="MCW1923939.1"/>
    <property type="molecule type" value="Genomic_DNA"/>
</dbReference>
<protein>
    <recommendedName>
        <fullName evidence="4">DUF2752 domain-containing protein</fullName>
    </recommendedName>
</protein>
<keyword evidence="3" id="KW-1185">Reference proteome</keyword>
<keyword evidence="1" id="KW-0812">Transmembrane</keyword>
<reference evidence="2 3" key="1">
    <citation type="submission" date="2022-10" db="EMBL/GenBank/DDBJ databases">
        <title>Luteolibacter arcticus strain CCTCC AB 2014275, whole genome shotgun sequencing project.</title>
        <authorList>
            <person name="Zhao G."/>
            <person name="Shen L."/>
        </authorList>
    </citation>
    <scope>NUCLEOTIDE SEQUENCE [LARGE SCALE GENOMIC DNA]</scope>
    <source>
        <strain evidence="2 3">CCTCC AB 2014275</strain>
    </source>
</reference>
<comment type="caution">
    <text evidence="2">The sequence shown here is derived from an EMBL/GenBank/DDBJ whole genome shotgun (WGS) entry which is preliminary data.</text>
</comment>
<dbReference type="RefSeq" id="WP_264488045.1">
    <property type="nucleotide sequence ID" value="NZ_JAPDDT010000006.1"/>
</dbReference>
<proteinExistence type="predicted"/>
<accession>A0ABT3GK94</accession>
<sequence>MKSCCQTPAITTTTSTTKARRLAGWLIPGGLLVLMPKCPMCVAGYVALFTGLGISLPVATWLRYGLIACCVSLLLLRFLPRGLRAERPQE</sequence>
<keyword evidence="1" id="KW-1133">Transmembrane helix</keyword>
<organism evidence="2 3">
    <name type="scientific">Luteolibacter arcticus</name>
    <dbReference type="NCBI Taxonomy" id="1581411"/>
    <lineage>
        <taxon>Bacteria</taxon>
        <taxon>Pseudomonadati</taxon>
        <taxon>Verrucomicrobiota</taxon>
        <taxon>Verrucomicrobiia</taxon>
        <taxon>Verrucomicrobiales</taxon>
        <taxon>Verrucomicrobiaceae</taxon>
        <taxon>Luteolibacter</taxon>
    </lineage>
</organism>
<name>A0ABT3GK94_9BACT</name>
<feature type="transmembrane region" description="Helical" evidence="1">
    <location>
        <begin position="61"/>
        <end position="79"/>
    </location>
</feature>
<evidence type="ECO:0000256" key="1">
    <source>
        <dbReference type="SAM" id="Phobius"/>
    </source>
</evidence>
<dbReference type="Proteomes" id="UP001320876">
    <property type="component" value="Unassembled WGS sequence"/>
</dbReference>
<evidence type="ECO:0000313" key="3">
    <source>
        <dbReference type="Proteomes" id="UP001320876"/>
    </source>
</evidence>
<keyword evidence="1" id="KW-0472">Membrane</keyword>
<gene>
    <name evidence="2" type="ORF">OKA05_15335</name>
</gene>
<evidence type="ECO:0000313" key="2">
    <source>
        <dbReference type="EMBL" id="MCW1923939.1"/>
    </source>
</evidence>